<evidence type="ECO:0000313" key="1">
    <source>
        <dbReference type="EMBL" id="EAZ94092.1"/>
    </source>
</evidence>
<dbReference type="Proteomes" id="UP000003781">
    <property type="component" value="Unassembled WGS sequence"/>
</dbReference>
<reference evidence="1 2" key="1">
    <citation type="submission" date="2007-03" db="EMBL/GenBank/DDBJ databases">
        <authorList>
            <person name="Stal L."/>
            <person name="Ferriera S."/>
            <person name="Johnson J."/>
            <person name="Kravitz S."/>
            <person name="Beeson K."/>
            <person name="Sutton G."/>
            <person name="Rogers Y.-H."/>
            <person name="Friedman R."/>
            <person name="Frazier M."/>
            <person name="Venter J.C."/>
        </authorList>
    </citation>
    <scope>NUCLEOTIDE SEQUENCE [LARGE SCALE GENOMIC DNA]</scope>
    <source>
        <strain evidence="1 2">CCY0110</strain>
    </source>
</reference>
<evidence type="ECO:0000313" key="2">
    <source>
        <dbReference type="Proteomes" id="UP000003781"/>
    </source>
</evidence>
<sequence length="24" mass="3040">MRRQILLIKTYKHKSKIKQRNENI</sequence>
<protein>
    <submittedName>
        <fullName evidence="1">Uncharacterized protein</fullName>
    </submittedName>
</protein>
<name>A3IJW0_9CHRO</name>
<gene>
    <name evidence="1" type="ORF">CY0110_19892</name>
</gene>
<comment type="caution">
    <text evidence="1">The sequence shown here is derived from an EMBL/GenBank/DDBJ whole genome shotgun (WGS) entry which is preliminary data.</text>
</comment>
<dbReference type="EMBL" id="AAXW01000002">
    <property type="protein sequence ID" value="EAZ94092.1"/>
    <property type="molecule type" value="Genomic_DNA"/>
</dbReference>
<accession>A3IJW0</accession>
<dbReference type="AlphaFoldDB" id="A3IJW0"/>
<proteinExistence type="predicted"/>
<keyword evidence="2" id="KW-1185">Reference proteome</keyword>
<organism evidence="1 2">
    <name type="scientific">Crocosphaera chwakensis CCY0110</name>
    <dbReference type="NCBI Taxonomy" id="391612"/>
    <lineage>
        <taxon>Bacteria</taxon>
        <taxon>Bacillati</taxon>
        <taxon>Cyanobacteriota</taxon>
        <taxon>Cyanophyceae</taxon>
        <taxon>Oscillatoriophycideae</taxon>
        <taxon>Chroococcales</taxon>
        <taxon>Aphanothecaceae</taxon>
        <taxon>Crocosphaera</taxon>
        <taxon>Crocosphaera chwakensis</taxon>
    </lineage>
</organism>